<evidence type="ECO:0000256" key="19">
    <source>
        <dbReference type="SAM" id="MobiDB-lite"/>
    </source>
</evidence>
<dbReference type="InterPro" id="IPR005467">
    <property type="entry name" value="His_kinase_dom"/>
</dbReference>
<dbReference type="Proteomes" id="UP000322244">
    <property type="component" value="Unassembled WGS sequence"/>
</dbReference>
<keyword evidence="9" id="KW-0808">Transferase</keyword>
<dbReference type="EC" id="2.7.13.3" evidence="4"/>
<keyword evidence="20" id="KW-0812">Transmembrane</keyword>
<dbReference type="Pfam" id="PF02518">
    <property type="entry name" value="HATPase_c"/>
    <property type="match status" value="1"/>
</dbReference>
<evidence type="ECO:0000256" key="2">
    <source>
        <dbReference type="ARBA" id="ARBA00001966"/>
    </source>
</evidence>
<dbReference type="Gene3D" id="3.30.565.10">
    <property type="entry name" value="Histidine kinase-like ATPase, C-terminal domain"/>
    <property type="match status" value="1"/>
</dbReference>
<feature type="transmembrane region" description="Helical" evidence="20">
    <location>
        <begin position="88"/>
        <end position="106"/>
    </location>
</feature>
<dbReference type="InterPro" id="IPR003594">
    <property type="entry name" value="HATPase_dom"/>
</dbReference>
<dbReference type="GO" id="GO:0016020">
    <property type="term" value="C:membrane"/>
    <property type="evidence" value="ECO:0007669"/>
    <property type="project" value="InterPro"/>
</dbReference>
<comment type="subcellular location">
    <subcellularLocation>
        <location evidence="3">Cytoplasm</location>
    </subcellularLocation>
</comment>
<keyword evidence="7" id="KW-0963">Cytoplasm</keyword>
<comment type="cofactor">
    <cofactor evidence="2">
        <name>[4Fe-4S] cluster</name>
        <dbReference type="ChEBI" id="CHEBI:49883"/>
    </cofactor>
</comment>
<keyword evidence="6" id="KW-0004">4Fe-4S</keyword>
<dbReference type="InterPro" id="IPR036890">
    <property type="entry name" value="HATPase_C_sf"/>
</dbReference>
<keyword evidence="14" id="KW-0408">Iron</keyword>
<evidence type="ECO:0000256" key="3">
    <source>
        <dbReference type="ARBA" id="ARBA00004496"/>
    </source>
</evidence>
<evidence type="ECO:0000256" key="11">
    <source>
        <dbReference type="ARBA" id="ARBA00022741"/>
    </source>
</evidence>
<accession>A0A5A7S4E7</accession>
<evidence type="ECO:0000259" key="21">
    <source>
        <dbReference type="PROSITE" id="PS50109"/>
    </source>
</evidence>
<feature type="transmembrane region" description="Helical" evidence="20">
    <location>
        <begin position="118"/>
        <end position="150"/>
    </location>
</feature>
<feature type="transmembrane region" description="Helical" evidence="20">
    <location>
        <begin position="61"/>
        <end position="82"/>
    </location>
</feature>
<protein>
    <recommendedName>
        <fullName evidence="5">Oxygen sensor histidine kinase NreB</fullName>
        <ecNumber evidence="4">2.7.13.3</ecNumber>
    </recommendedName>
    <alternativeName>
        <fullName evidence="18">Nitrogen regulation protein B</fullName>
    </alternativeName>
</protein>
<dbReference type="GO" id="GO:0005524">
    <property type="term" value="F:ATP binding"/>
    <property type="evidence" value="ECO:0007669"/>
    <property type="project" value="UniProtKB-KW"/>
</dbReference>
<evidence type="ECO:0000256" key="9">
    <source>
        <dbReference type="ARBA" id="ARBA00022679"/>
    </source>
</evidence>
<keyword evidence="16" id="KW-0411">Iron-sulfur</keyword>
<comment type="catalytic activity">
    <reaction evidence="1">
        <text>ATP + protein L-histidine = ADP + protein N-phospho-L-histidine.</text>
        <dbReference type="EC" id="2.7.13.3"/>
    </reaction>
</comment>
<dbReference type="EMBL" id="VLNY01000015">
    <property type="protein sequence ID" value="KAA0019453.1"/>
    <property type="molecule type" value="Genomic_DNA"/>
</dbReference>
<dbReference type="InterPro" id="IPR050482">
    <property type="entry name" value="Sensor_HK_TwoCompSys"/>
</dbReference>
<evidence type="ECO:0000256" key="4">
    <source>
        <dbReference type="ARBA" id="ARBA00012438"/>
    </source>
</evidence>
<dbReference type="InterPro" id="IPR011712">
    <property type="entry name" value="Sig_transdc_His_kin_sub3_dim/P"/>
</dbReference>
<evidence type="ECO:0000256" key="12">
    <source>
        <dbReference type="ARBA" id="ARBA00022777"/>
    </source>
</evidence>
<evidence type="ECO:0000256" key="10">
    <source>
        <dbReference type="ARBA" id="ARBA00022723"/>
    </source>
</evidence>
<keyword evidence="15" id="KW-0902">Two-component regulatory system</keyword>
<dbReference type="GO" id="GO:0000155">
    <property type="term" value="F:phosphorelay sensor kinase activity"/>
    <property type="evidence" value="ECO:0007669"/>
    <property type="project" value="InterPro"/>
</dbReference>
<sequence>MHQASFPQVRCTSSTRWVFEHHPIHAGVNRKLYLAERARTAVHTGEMSATEDRPGDQDRSVLFAGHVLFAVLLVIGTVRAAVEFSPPVVPIVAAALTAAWYGLGAARAPRSTAAQTRLWLAGLVVAWLVLIVISGEFVWIAFLLAMLVWHLLPQRVALPVVVLVAVATVVAFGLHQGTWIVGAIVGPIVGIATAVVITEVYRRQRALSEERRRLLQELIATQQALADREREAGRLGERERLAREIHDTVGQSLASVALLLRAAMRPAKSADPQAERATQLTTALDTTLAALGETRRFVRGLDPEAFDNRGLADVLAAAAAESTELGLPTQFESHGTPRKADTAVEVALLKAAQEALSNARKHSRATHATVTLTFQSDEVSVDVVDDGVGFDPSTMVSGRADGSGYGLTSMRTRIAERGGETTIESEPGGGTAVRATVPLARQS</sequence>
<keyword evidence="12 22" id="KW-0418">Kinase</keyword>
<keyword evidence="20" id="KW-1133">Transmembrane helix</keyword>
<dbReference type="PROSITE" id="PS50109">
    <property type="entry name" value="HIS_KIN"/>
    <property type="match status" value="1"/>
</dbReference>
<feature type="transmembrane region" description="Helical" evidence="20">
    <location>
        <begin position="179"/>
        <end position="201"/>
    </location>
</feature>
<evidence type="ECO:0000313" key="23">
    <source>
        <dbReference type="Proteomes" id="UP000322244"/>
    </source>
</evidence>
<reference evidence="22 23" key="1">
    <citation type="submission" date="2019-07" db="EMBL/GenBank/DDBJ databases">
        <title>Rhodococcus cavernicolus sp. nov., isolated from a cave.</title>
        <authorList>
            <person name="Lee S.D."/>
        </authorList>
    </citation>
    <scope>NUCLEOTIDE SEQUENCE [LARGE SCALE GENOMIC DNA]</scope>
    <source>
        <strain evidence="22 23">C1-24</strain>
    </source>
</reference>
<dbReference type="GO" id="GO:0051539">
    <property type="term" value="F:4 iron, 4 sulfur cluster binding"/>
    <property type="evidence" value="ECO:0007669"/>
    <property type="project" value="UniProtKB-KW"/>
</dbReference>
<evidence type="ECO:0000256" key="17">
    <source>
        <dbReference type="ARBA" id="ARBA00024827"/>
    </source>
</evidence>
<dbReference type="OrthoDB" id="144293at2"/>
<dbReference type="GO" id="GO:0046872">
    <property type="term" value="F:metal ion binding"/>
    <property type="evidence" value="ECO:0007669"/>
    <property type="project" value="UniProtKB-KW"/>
</dbReference>
<keyword evidence="20" id="KW-0472">Membrane</keyword>
<dbReference type="CDD" id="cd16917">
    <property type="entry name" value="HATPase_UhpB-NarQ-NarX-like"/>
    <property type="match status" value="1"/>
</dbReference>
<evidence type="ECO:0000256" key="20">
    <source>
        <dbReference type="SAM" id="Phobius"/>
    </source>
</evidence>
<keyword evidence="10" id="KW-0479">Metal-binding</keyword>
<evidence type="ECO:0000256" key="5">
    <source>
        <dbReference type="ARBA" id="ARBA00017322"/>
    </source>
</evidence>
<dbReference type="Pfam" id="PF07730">
    <property type="entry name" value="HisKA_3"/>
    <property type="match status" value="1"/>
</dbReference>
<evidence type="ECO:0000256" key="13">
    <source>
        <dbReference type="ARBA" id="ARBA00022840"/>
    </source>
</evidence>
<evidence type="ECO:0000256" key="14">
    <source>
        <dbReference type="ARBA" id="ARBA00023004"/>
    </source>
</evidence>
<keyword evidence="13" id="KW-0067">ATP-binding</keyword>
<evidence type="ECO:0000256" key="6">
    <source>
        <dbReference type="ARBA" id="ARBA00022485"/>
    </source>
</evidence>
<evidence type="ECO:0000256" key="16">
    <source>
        <dbReference type="ARBA" id="ARBA00023014"/>
    </source>
</evidence>
<keyword evidence="23" id="KW-1185">Reference proteome</keyword>
<proteinExistence type="predicted"/>
<evidence type="ECO:0000256" key="8">
    <source>
        <dbReference type="ARBA" id="ARBA00022553"/>
    </source>
</evidence>
<dbReference type="SMART" id="SM00387">
    <property type="entry name" value="HATPase_c"/>
    <property type="match status" value="1"/>
</dbReference>
<evidence type="ECO:0000256" key="7">
    <source>
        <dbReference type="ARBA" id="ARBA00022490"/>
    </source>
</evidence>
<evidence type="ECO:0000256" key="18">
    <source>
        <dbReference type="ARBA" id="ARBA00030800"/>
    </source>
</evidence>
<dbReference type="PANTHER" id="PTHR24421">
    <property type="entry name" value="NITRATE/NITRITE SENSOR PROTEIN NARX-RELATED"/>
    <property type="match status" value="1"/>
</dbReference>
<name>A0A5A7S4E7_9NOCA</name>
<dbReference type="GO" id="GO:0005737">
    <property type="term" value="C:cytoplasm"/>
    <property type="evidence" value="ECO:0007669"/>
    <property type="project" value="UniProtKB-SubCell"/>
</dbReference>
<dbReference type="SUPFAM" id="SSF55874">
    <property type="entry name" value="ATPase domain of HSP90 chaperone/DNA topoisomerase II/histidine kinase"/>
    <property type="match status" value="1"/>
</dbReference>
<evidence type="ECO:0000256" key="15">
    <source>
        <dbReference type="ARBA" id="ARBA00023012"/>
    </source>
</evidence>
<feature type="region of interest" description="Disordered" evidence="19">
    <location>
        <begin position="418"/>
        <end position="443"/>
    </location>
</feature>
<dbReference type="AlphaFoldDB" id="A0A5A7S4E7"/>
<evidence type="ECO:0000313" key="22">
    <source>
        <dbReference type="EMBL" id="KAA0019453.1"/>
    </source>
</evidence>
<keyword evidence="11" id="KW-0547">Nucleotide-binding</keyword>
<comment type="caution">
    <text evidence="22">The sequence shown here is derived from an EMBL/GenBank/DDBJ whole genome shotgun (WGS) entry which is preliminary data.</text>
</comment>
<dbReference type="PANTHER" id="PTHR24421:SF10">
    <property type="entry name" value="NITRATE_NITRITE SENSOR PROTEIN NARQ"/>
    <property type="match status" value="1"/>
</dbReference>
<dbReference type="PRINTS" id="PR00344">
    <property type="entry name" value="BCTRLSENSOR"/>
</dbReference>
<dbReference type="PIRSF" id="PIRSF037434">
    <property type="entry name" value="STHK_ChrS"/>
    <property type="match status" value="1"/>
</dbReference>
<dbReference type="Gene3D" id="1.20.5.1930">
    <property type="match status" value="1"/>
</dbReference>
<keyword evidence="8" id="KW-0597">Phosphoprotein</keyword>
<dbReference type="GO" id="GO:0046983">
    <property type="term" value="F:protein dimerization activity"/>
    <property type="evidence" value="ECO:0007669"/>
    <property type="project" value="InterPro"/>
</dbReference>
<feature type="domain" description="Histidine kinase" evidence="21">
    <location>
        <begin position="348"/>
        <end position="441"/>
    </location>
</feature>
<evidence type="ECO:0000256" key="1">
    <source>
        <dbReference type="ARBA" id="ARBA00000085"/>
    </source>
</evidence>
<gene>
    <name evidence="22" type="ORF">FOY51_22680</name>
</gene>
<comment type="function">
    <text evidence="17">Member of the two-component regulatory system NreB/NreC involved in the control of dissimilatory nitrate/nitrite reduction in response to oxygen. NreB functions as a direct oxygen sensor histidine kinase which is autophosphorylated, in the absence of oxygen, probably at the conserved histidine residue, and transfers its phosphate group probably to a conserved aspartate residue of NreC. NreB/NreC activates the expression of the nitrate (narGHJI) and nitrite (nir) reductase operons, as well as the putative nitrate transporter gene narT.</text>
</comment>
<dbReference type="InterPro" id="IPR017205">
    <property type="entry name" value="Sig_transdc_His_kinase_ChrS"/>
</dbReference>
<feature type="transmembrane region" description="Helical" evidence="20">
    <location>
        <begin position="156"/>
        <end position="174"/>
    </location>
</feature>
<dbReference type="InterPro" id="IPR004358">
    <property type="entry name" value="Sig_transdc_His_kin-like_C"/>
</dbReference>
<organism evidence="22 23">
    <name type="scientific">Antrihabitans cavernicola</name>
    <dbReference type="NCBI Taxonomy" id="2495913"/>
    <lineage>
        <taxon>Bacteria</taxon>
        <taxon>Bacillati</taxon>
        <taxon>Actinomycetota</taxon>
        <taxon>Actinomycetes</taxon>
        <taxon>Mycobacteriales</taxon>
        <taxon>Nocardiaceae</taxon>
        <taxon>Antrihabitans</taxon>
    </lineage>
</organism>